<proteinExistence type="predicted"/>
<organism evidence="1 2">
    <name type="scientific">[Clostridium] leptum DSM 753</name>
    <dbReference type="NCBI Taxonomy" id="428125"/>
    <lineage>
        <taxon>Bacteria</taxon>
        <taxon>Bacillati</taxon>
        <taxon>Bacillota</taxon>
        <taxon>Clostridia</taxon>
        <taxon>Eubacteriales</taxon>
        <taxon>Oscillospiraceae</taxon>
        <taxon>Oscillospiraceae incertae sedis</taxon>
    </lineage>
</organism>
<sequence>MIDSNVPVFLILSLTLLKIYFSGGNPGKASCCKGFVLSLPVKFWGSVCRGESVREGKTEEAPRQLCRGASKKGRTSPMYL</sequence>
<dbReference type="HOGENOM" id="CLU_2583524_0_0_9"/>
<reference evidence="1 2" key="2">
    <citation type="submission" date="2007-08" db="EMBL/GenBank/DDBJ databases">
        <authorList>
            <person name="Fulton L."/>
            <person name="Clifton S."/>
            <person name="Fulton B."/>
            <person name="Xu J."/>
            <person name="Minx P."/>
            <person name="Pepin K.H."/>
            <person name="Johnson M."/>
            <person name="Thiruvilangam P."/>
            <person name="Bhonagiri V."/>
            <person name="Nash W.E."/>
            <person name="Wang C."/>
            <person name="Mardis E.R."/>
            <person name="Wilson R.K."/>
        </authorList>
    </citation>
    <scope>NUCLEOTIDE SEQUENCE [LARGE SCALE GENOMIC DNA]</scope>
    <source>
        <strain evidence="1 2">DSM 753</strain>
    </source>
</reference>
<reference evidence="1 2" key="1">
    <citation type="submission" date="2007-08" db="EMBL/GenBank/DDBJ databases">
        <title>Draft genome sequence of Clostridium leptum (DSM 753).</title>
        <authorList>
            <person name="Sudarsanam P."/>
            <person name="Ley R."/>
            <person name="Guruge J."/>
            <person name="Turnbaugh P.J."/>
            <person name="Mahowald M."/>
            <person name="Liep D."/>
            <person name="Gordon J."/>
        </authorList>
    </citation>
    <scope>NUCLEOTIDE SEQUENCE [LARGE SCALE GENOMIC DNA]</scope>
    <source>
        <strain evidence="1 2">DSM 753</strain>
    </source>
</reference>
<gene>
    <name evidence="1" type="ORF">CLOLEP_00833</name>
</gene>
<comment type="caution">
    <text evidence="1">The sequence shown here is derived from an EMBL/GenBank/DDBJ whole genome shotgun (WGS) entry which is preliminary data.</text>
</comment>
<dbReference type="EMBL" id="ABCB02000015">
    <property type="protein sequence ID" value="EDO62414.1"/>
    <property type="molecule type" value="Genomic_DNA"/>
</dbReference>
<evidence type="ECO:0000313" key="2">
    <source>
        <dbReference type="Proteomes" id="UP000003490"/>
    </source>
</evidence>
<dbReference type="AlphaFoldDB" id="A7VQK3"/>
<accession>A7VQK3</accession>
<name>A7VQK3_9FIRM</name>
<dbReference type="Proteomes" id="UP000003490">
    <property type="component" value="Unassembled WGS sequence"/>
</dbReference>
<evidence type="ECO:0000313" key="1">
    <source>
        <dbReference type="EMBL" id="EDO62414.1"/>
    </source>
</evidence>
<protein>
    <submittedName>
        <fullName evidence="1">Uncharacterized protein</fullName>
    </submittedName>
</protein>